<evidence type="ECO:0008006" key="3">
    <source>
        <dbReference type="Google" id="ProtNLM"/>
    </source>
</evidence>
<name>E9GUN5_DAPPU</name>
<dbReference type="EMBL" id="GL732566">
    <property type="protein sequence ID" value="EFX76761.1"/>
    <property type="molecule type" value="Genomic_DNA"/>
</dbReference>
<dbReference type="Proteomes" id="UP000000305">
    <property type="component" value="Unassembled WGS sequence"/>
</dbReference>
<protein>
    <recommendedName>
        <fullName evidence="3">Retrotransposon Copia-like N-terminal domain-containing protein</fullName>
    </recommendedName>
</protein>
<keyword evidence="2" id="KW-1185">Reference proteome</keyword>
<dbReference type="AlphaFoldDB" id="E9GUN5"/>
<organism evidence="1 2">
    <name type="scientific">Daphnia pulex</name>
    <name type="common">Water flea</name>
    <dbReference type="NCBI Taxonomy" id="6669"/>
    <lineage>
        <taxon>Eukaryota</taxon>
        <taxon>Metazoa</taxon>
        <taxon>Ecdysozoa</taxon>
        <taxon>Arthropoda</taxon>
        <taxon>Crustacea</taxon>
        <taxon>Branchiopoda</taxon>
        <taxon>Diplostraca</taxon>
        <taxon>Cladocera</taxon>
        <taxon>Anomopoda</taxon>
        <taxon>Daphniidae</taxon>
        <taxon>Daphnia</taxon>
    </lineage>
</organism>
<evidence type="ECO:0000313" key="1">
    <source>
        <dbReference type="EMBL" id="EFX76761.1"/>
    </source>
</evidence>
<sequence>MTSIFVFTVKDVAVVAHIDKLNGANFQVWKFQTCLRLRNQRLMDLVIGTEAKPNPIVASGVTTNQAAITSWKQKDNTTQLLISSTIYFDQQRSLITSTSARDAGTSHQSFLIYQYKEGHDISSHVTALELMASQLQDVGYPVLDDQFLIHQYKEGHDISSHVTAIELMASQLQDIGSPVSDDQVITEVASTACRH</sequence>
<dbReference type="OrthoDB" id="97058at2759"/>
<dbReference type="STRING" id="6669.E9GUN5"/>
<proteinExistence type="predicted"/>
<accession>E9GUN5</accession>
<dbReference type="KEGG" id="dpx:DAPPUDRAFT_248435"/>
<dbReference type="HOGENOM" id="CLU_1397657_0_0_1"/>
<dbReference type="InParanoid" id="E9GUN5"/>
<evidence type="ECO:0000313" key="2">
    <source>
        <dbReference type="Proteomes" id="UP000000305"/>
    </source>
</evidence>
<dbReference type="PhylomeDB" id="E9GUN5"/>
<gene>
    <name evidence="1" type="ORF">DAPPUDRAFT_248435</name>
</gene>
<reference evidence="1 2" key="1">
    <citation type="journal article" date="2011" name="Science">
        <title>The ecoresponsive genome of Daphnia pulex.</title>
        <authorList>
            <person name="Colbourne J.K."/>
            <person name="Pfrender M.E."/>
            <person name="Gilbert D."/>
            <person name="Thomas W.K."/>
            <person name="Tucker A."/>
            <person name="Oakley T.H."/>
            <person name="Tokishita S."/>
            <person name="Aerts A."/>
            <person name="Arnold G.J."/>
            <person name="Basu M.K."/>
            <person name="Bauer D.J."/>
            <person name="Caceres C.E."/>
            <person name="Carmel L."/>
            <person name="Casola C."/>
            <person name="Choi J.H."/>
            <person name="Detter J.C."/>
            <person name="Dong Q."/>
            <person name="Dusheyko S."/>
            <person name="Eads B.D."/>
            <person name="Frohlich T."/>
            <person name="Geiler-Samerotte K.A."/>
            <person name="Gerlach D."/>
            <person name="Hatcher P."/>
            <person name="Jogdeo S."/>
            <person name="Krijgsveld J."/>
            <person name="Kriventseva E.V."/>
            <person name="Kultz D."/>
            <person name="Laforsch C."/>
            <person name="Lindquist E."/>
            <person name="Lopez J."/>
            <person name="Manak J.R."/>
            <person name="Muller J."/>
            <person name="Pangilinan J."/>
            <person name="Patwardhan R.P."/>
            <person name="Pitluck S."/>
            <person name="Pritham E.J."/>
            <person name="Rechtsteiner A."/>
            <person name="Rho M."/>
            <person name="Rogozin I.B."/>
            <person name="Sakarya O."/>
            <person name="Salamov A."/>
            <person name="Schaack S."/>
            <person name="Shapiro H."/>
            <person name="Shiga Y."/>
            <person name="Skalitzky C."/>
            <person name="Smith Z."/>
            <person name="Souvorov A."/>
            <person name="Sung W."/>
            <person name="Tang Z."/>
            <person name="Tsuchiya D."/>
            <person name="Tu H."/>
            <person name="Vos H."/>
            <person name="Wang M."/>
            <person name="Wolf Y.I."/>
            <person name="Yamagata H."/>
            <person name="Yamada T."/>
            <person name="Ye Y."/>
            <person name="Shaw J.R."/>
            <person name="Andrews J."/>
            <person name="Crease T.J."/>
            <person name="Tang H."/>
            <person name="Lucas S.M."/>
            <person name="Robertson H.M."/>
            <person name="Bork P."/>
            <person name="Koonin E.V."/>
            <person name="Zdobnov E.M."/>
            <person name="Grigoriev I.V."/>
            <person name="Lynch M."/>
            <person name="Boore J.L."/>
        </authorList>
    </citation>
    <scope>NUCLEOTIDE SEQUENCE [LARGE SCALE GENOMIC DNA]</scope>
</reference>